<gene>
    <name evidence="1" type="primary">AVEN_9344_1</name>
    <name evidence="1" type="ORF">TNCV_1663941</name>
</gene>
<comment type="caution">
    <text evidence="1">The sequence shown here is derived from an EMBL/GenBank/DDBJ whole genome shotgun (WGS) entry which is preliminary data.</text>
</comment>
<reference evidence="1" key="1">
    <citation type="submission" date="2020-08" db="EMBL/GenBank/DDBJ databases">
        <title>Multicomponent nature underlies the extraordinary mechanical properties of spider dragline silk.</title>
        <authorList>
            <person name="Kono N."/>
            <person name="Nakamura H."/>
            <person name="Mori M."/>
            <person name="Yoshida Y."/>
            <person name="Ohtoshi R."/>
            <person name="Malay A.D."/>
            <person name="Moran D.A.P."/>
            <person name="Tomita M."/>
            <person name="Numata K."/>
            <person name="Arakawa K."/>
        </authorList>
    </citation>
    <scope>NUCLEOTIDE SEQUENCE</scope>
</reference>
<dbReference type="AlphaFoldDB" id="A0A8X6RX01"/>
<evidence type="ECO:0000313" key="2">
    <source>
        <dbReference type="Proteomes" id="UP000887159"/>
    </source>
</evidence>
<dbReference type="Proteomes" id="UP000887159">
    <property type="component" value="Unassembled WGS sequence"/>
</dbReference>
<keyword evidence="2" id="KW-1185">Reference proteome</keyword>
<evidence type="ECO:0000313" key="1">
    <source>
        <dbReference type="EMBL" id="GFY00355.1"/>
    </source>
</evidence>
<sequence length="100" mass="10991">MGKLPDLDAFERGPILGAGRMGHSISSCYTSCLGKRALGLEGRGLKTSSMYNGVFQQDNCTSHKSRLATGWLEEHSSDFSVINWPPRNPDLNPIDIFGMF</sequence>
<accession>A0A8X6RX01</accession>
<protein>
    <recommendedName>
        <fullName evidence="3">Tc1-like transposase DDE domain-containing protein</fullName>
    </recommendedName>
</protein>
<proteinExistence type="predicted"/>
<dbReference type="InterPro" id="IPR036397">
    <property type="entry name" value="RNaseH_sf"/>
</dbReference>
<name>A0A8X6RX01_TRICX</name>
<evidence type="ECO:0008006" key="3">
    <source>
        <dbReference type="Google" id="ProtNLM"/>
    </source>
</evidence>
<organism evidence="1 2">
    <name type="scientific">Trichonephila clavipes</name>
    <name type="common">Golden silk orbweaver</name>
    <name type="synonym">Nephila clavipes</name>
    <dbReference type="NCBI Taxonomy" id="2585209"/>
    <lineage>
        <taxon>Eukaryota</taxon>
        <taxon>Metazoa</taxon>
        <taxon>Ecdysozoa</taxon>
        <taxon>Arthropoda</taxon>
        <taxon>Chelicerata</taxon>
        <taxon>Arachnida</taxon>
        <taxon>Araneae</taxon>
        <taxon>Araneomorphae</taxon>
        <taxon>Entelegynae</taxon>
        <taxon>Araneoidea</taxon>
        <taxon>Nephilidae</taxon>
        <taxon>Trichonephila</taxon>
    </lineage>
</organism>
<dbReference type="Gene3D" id="3.30.420.10">
    <property type="entry name" value="Ribonuclease H-like superfamily/Ribonuclease H"/>
    <property type="match status" value="1"/>
</dbReference>
<dbReference type="EMBL" id="BMAU01021220">
    <property type="protein sequence ID" value="GFY00355.1"/>
    <property type="molecule type" value="Genomic_DNA"/>
</dbReference>
<dbReference type="GO" id="GO:0003676">
    <property type="term" value="F:nucleic acid binding"/>
    <property type="evidence" value="ECO:0007669"/>
    <property type="project" value="InterPro"/>
</dbReference>